<dbReference type="EMBL" id="SWBR01000002">
    <property type="protein sequence ID" value="TKC10564.1"/>
    <property type="molecule type" value="Genomic_DNA"/>
</dbReference>
<dbReference type="InterPro" id="IPR005901">
    <property type="entry name" value="GLPGLI"/>
</dbReference>
<dbReference type="RefSeq" id="WP_136840525.1">
    <property type="nucleotide sequence ID" value="NZ_SWBR01000002.1"/>
</dbReference>
<dbReference type="AlphaFoldDB" id="A0A4U1CS49"/>
<reference evidence="2 3" key="1">
    <citation type="submission" date="2019-04" db="EMBL/GenBank/DDBJ databases">
        <title>Pedobacter sp. RP-3-22 sp. nov., isolated from Arctic soil.</title>
        <authorList>
            <person name="Dahal R.H."/>
            <person name="Kim D.-U."/>
        </authorList>
    </citation>
    <scope>NUCLEOTIDE SEQUENCE [LARGE SCALE GENOMIC DNA]</scope>
    <source>
        <strain evidence="2 3">RP-3-22</strain>
    </source>
</reference>
<dbReference type="Pfam" id="PF09697">
    <property type="entry name" value="Porph_ging"/>
    <property type="match status" value="1"/>
</dbReference>
<dbReference type="NCBIfam" id="TIGR01200">
    <property type="entry name" value="GLPGLI"/>
    <property type="match status" value="1"/>
</dbReference>
<protein>
    <submittedName>
        <fullName evidence="2">GLPGLI family protein</fullName>
    </submittedName>
</protein>
<feature type="chain" id="PRO_5020405273" evidence="1">
    <location>
        <begin position="20"/>
        <end position="321"/>
    </location>
</feature>
<evidence type="ECO:0000256" key="1">
    <source>
        <dbReference type="SAM" id="SignalP"/>
    </source>
</evidence>
<organism evidence="2 3">
    <name type="scientific">Pedobacter polaris</name>
    <dbReference type="NCBI Taxonomy" id="2571273"/>
    <lineage>
        <taxon>Bacteria</taxon>
        <taxon>Pseudomonadati</taxon>
        <taxon>Bacteroidota</taxon>
        <taxon>Sphingobacteriia</taxon>
        <taxon>Sphingobacteriales</taxon>
        <taxon>Sphingobacteriaceae</taxon>
        <taxon>Pedobacter</taxon>
    </lineage>
</organism>
<accession>A0A4U1CS49</accession>
<sequence>MKTLLIIIIALSISTTVLAQNPDKALTKVSYIFTHIQDTTQKDRPYTENMLLLVGKNASVYTSYEKINQTIALRKRLEEQMKNQAGSNNMNINLDNRGNKPTSSIDYFYFAKENKFYTKERVFNNYIVEEPTSKINWKITKDTISFSGIHCQKATTYFKGRNWIAWYATELPFQSGPWKLNGLPGLIIEAYDDTKTVSFQFAGMENVTAQDEATKTDANPVTKMTLSGTTISAFGIGDGGSASPYLGNEIKLPTDAIKATRKELDNLKEARDKDPQGFMKAQAAARNEGVISVVGYAMPKTTGPALAKIVLNNPIELPEKK</sequence>
<comment type="caution">
    <text evidence="2">The sequence shown here is derived from an EMBL/GenBank/DDBJ whole genome shotgun (WGS) entry which is preliminary data.</text>
</comment>
<evidence type="ECO:0000313" key="3">
    <source>
        <dbReference type="Proteomes" id="UP000309488"/>
    </source>
</evidence>
<proteinExistence type="predicted"/>
<keyword evidence="3" id="KW-1185">Reference proteome</keyword>
<name>A0A4U1CS49_9SPHI</name>
<feature type="signal peptide" evidence="1">
    <location>
        <begin position="1"/>
        <end position="19"/>
    </location>
</feature>
<gene>
    <name evidence="2" type="ORF">FA048_10305</name>
</gene>
<keyword evidence="1" id="KW-0732">Signal</keyword>
<dbReference type="OrthoDB" id="1440774at2"/>
<dbReference type="Proteomes" id="UP000309488">
    <property type="component" value="Unassembled WGS sequence"/>
</dbReference>
<evidence type="ECO:0000313" key="2">
    <source>
        <dbReference type="EMBL" id="TKC10564.1"/>
    </source>
</evidence>